<comment type="caution">
    <text evidence="1">The sequence shown here is derived from an EMBL/GenBank/DDBJ whole genome shotgun (WGS) entry which is preliminary data.</text>
</comment>
<accession>A0A0G0VBK3</accession>
<reference evidence="1 2" key="1">
    <citation type="journal article" date="2015" name="Nature">
        <title>rRNA introns, odd ribosomes, and small enigmatic genomes across a large radiation of phyla.</title>
        <authorList>
            <person name="Brown C.T."/>
            <person name="Hug L.A."/>
            <person name="Thomas B.C."/>
            <person name="Sharon I."/>
            <person name="Castelle C.J."/>
            <person name="Singh A."/>
            <person name="Wilkins M.J."/>
            <person name="Williams K.H."/>
            <person name="Banfield J.F."/>
        </authorList>
    </citation>
    <scope>NUCLEOTIDE SEQUENCE [LARGE SCALE GENOMIC DNA]</scope>
</reference>
<name>A0A0G0VBK3_9BACT</name>
<protein>
    <submittedName>
        <fullName evidence="1">Uncharacterized protein</fullName>
    </submittedName>
</protein>
<dbReference type="Gene3D" id="2.40.30.90">
    <property type="entry name" value="Bacterial fluorinating enzyme like"/>
    <property type="match status" value="1"/>
</dbReference>
<dbReference type="EMBL" id="LCAU01000004">
    <property type="protein sequence ID" value="KKR98269.1"/>
    <property type="molecule type" value="Genomic_DNA"/>
</dbReference>
<gene>
    <name evidence="1" type="ORF">UU48_C0004G0062</name>
</gene>
<evidence type="ECO:0000313" key="1">
    <source>
        <dbReference type="EMBL" id="KKR98269.1"/>
    </source>
</evidence>
<evidence type="ECO:0000313" key="2">
    <source>
        <dbReference type="Proteomes" id="UP000034746"/>
    </source>
</evidence>
<proteinExistence type="predicted"/>
<dbReference type="InterPro" id="IPR023227">
    <property type="entry name" value="SAM_OH_AdoTrfase_C_sf"/>
</dbReference>
<dbReference type="AlphaFoldDB" id="A0A0G0VBK3"/>
<organism evidence="1 2">
    <name type="scientific">Candidatus Uhrbacteria bacterium GW2011_GWF2_41_16</name>
    <dbReference type="NCBI Taxonomy" id="1618997"/>
    <lineage>
        <taxon>Bacteria</taxon>
        <taxon>Candidatus Uhriibacteriota</taxon>
    </lineage>
</organism>
<dbReference type="Proteomes" id="UP000034746">
    <property type="component" value="Unassembled WGS sequence"/>
</dbReference>
<sequence>MFISLITDCQDGNARVRQQTRYSVLFPGVPSNFVGVTSDIEAAGNLIDILDAAGDEEGIIAVNVAPRHGRAQKWVNGTPFGYLWINKILIVCTIDGEVLSLLKKMKLADQVNVTDIRTVLTFGGYETSLVEHAATSQFRSFDYLPRLARIVWEKKDIPSEKLAFADIPDVALDVWCIDSFGNCKTTLLPEDLGFVEGEEREIVFTDLAIKATCYKQLRSVPNYQTGLIIGSSGYKEKRFLELVVQGTSAAKHYSITQKDTFKIVK</sequence>